<evidence type="ECO:0000313" key="2">
    <source>
        <dbReference type="Proteomes" id="UP001383192"/>
    </source>
</evidence>
<keyword evidence="2" id="KW-1185">Reference proteome</keyword>
<gene>
    <name evidence="1" type="ORF">VNI00_013141</name>
</gene>
<dbReference type="Proteomes" id="UP001383192">
    <property type="component" value="Unassembled WGS sequence"/>
</dbReference>
<organism evidence="1 2">
    <name type="scientific">Paramarasmius palmivorus</name>
    <dbReference type="NCBI Taxonomy" id="297713"/>
    <lineage>
        <taxon>Eukaryota</taxon>
        <taxon>Fungi</taxon>
        <taxon>Dikarya</taxon>
        <taxon>Basidiomycota</taxon>
        <taxon>Agaricomycotina</taxon>
        <taxon>Agaricomycetes</taxon>
        <taxon>Agaricomycetidae</taxon>
        <taxon>Agaricales</taxon>
        <taxon>Marasmiineae</taxon>
        <taxon>Marasmiaceae</taxon>
        <taxon>Paramarasmius</taxon>
    </lineage>
</organism>
<accession>A0AAW0C0E2</accession>
<proteinExistence type="predicted"/>
<name>A0AAW0C0E2_9AGAR</name>
<sequence>MDNPALTRSYVLTWNAMMLRERSVLFRRGLPFDELSEDSDIGLKMLEGAALAGRALDASSGDVPVDPLVPPVMLDSAVIDFLSGLYPLLAAEHRHSWPVERLRDAFAGLRQLYPDEFGRSSYPTGHVVAMIMQCLEDLDISGLSDDVELQIEFALDRERDLITTTCDIVVSTECMLLLQREIPAWTWSEDYMGEAGLDVRLSAE</sequence>
<reference evidence="1 2" key="1">
    <citation type="submission" date="2024-01" db="EMBL/GenBank/DDBJ databases">
        <title>A draft genome for a cacao thread blight-causing isolate of Paramarasmius palmivorus.</title>
        <authorList>
            <person name="Baruah I.K."/>
            <person name="Bukari Y."/>
            <person name="Amoako-Attah I."/>
            <person name="Meinhardt L.W."/>
            <person name="Bailey B.A."/>
            <person name="Cohen S.P."/>
        </authorList>
    </citation>
    <scope>NUCLEOTIDE SEQUENCE [LARGE SCALE GENOMIC DNA]</scope>
    <source>
        <strain evidence="1 2">GH-12</strain>
    </source>
</reference>
<dbReference type="EMBL" id="JAYKXP010000065">
    <property type="protein sequence ID" value="KAK7032393.1"/>
    <property type="molecule type" value="Genomic_DNA"/>
</dbReference>
<protein>
    <submittedName>
        <fullName evidence="1">Uncharacterized protein</fullName>
    </submittedName>
</protein>
<evidence type="ECO:0000313" key="1">
    <source>
        <dbReference type="EMBL" id="KAK7032393.1"/>
    </source>
</evidence>
<comment type="caution">
    <text evidence="1">The sequence shown here is derived from an EMBL/GenBank/DDBJ whole genome shotgun (WGS) entry which is preliminary data.</text>
</comment>
<dbReference type="AlphaFoldDB" id="A0AAW0C0E2"/>